<keyword evidence="3" id="KW-0813">Transport</keyword>
<feature type="transmembrane region" description="Helical" evidence="11">
    <location>
        <begin position="264"/>
        <end position="285"/>
    </location>
</feature>
<evidence type="ECO:0000256" key="1">
    <source>
        <dbReference type="ARBA" id="ARBA00004651"/>
    </source>
</evidence>
<comment type="similarity">
    <text evidence="2 9">Belongs to the sodium:solute symporter (SSF) (TC 2.A.21) family.</text>
</comment>
<feature type="transmembrane region" description="Helical" evidence="11">
    <location>
        <begin position="99"/>
        <end position="116"/>
    </location>
</feature>
<evidence type="ECO:0000256" key="7">
    <source>
        <dbReference type="ARBA" id="ARBA00022989"/>
    </source>
</evidence>
<evidence type="ECO:0000256" key="9">
    <source>
        <dbReference type="RuleBase" id="RU362091"/>
    </source>
</evidence>
<feature type="transmembrane region" description="Helical" evidence="11">
    <location>
        <begin position="432"/>
        <end position="455"/>
    </location>
</feature>
<feature type="compositionally biased region" description="Polar residues" evidence="10">
    <location>
        <begin position="525"/>
        <end position="539"/>
    </location>
</feature>
<dbReference type="InterPro" id="IPR050277">
    <property type="entry name" value="Sodium:Solute_Symporter"/>
</dbReference>
<proteinExistence type="inferred from homology"/>
<dbReference type="EMBL" id="JAERRG010000082">
    <property type="protein sequence ID" value="MBL1120989.1"/>
    <property type="molecule type" value="Genomic_DNA"/>
</dbReference>
<feature type="transmembrane region" description="Helical" evidence="11">
    <location>
        <begin position="143"/>
        <end position="171"/>
    </location>
</feature>
<dbReference type="Pfam" id="PF00474">
    <property type="entry name" value="SSF"/>
    <property type="match status" value="1"/>
</dbReference>
<dbReference type="PANTHER" id="PTHR48086">
    <property type="entry name" value="SODIUM/PROLINE SYMPORTER-RELATED"/>
    <property type="match status" value="1"/>
</dbReference>
<organism evidence="12 13">
    <name type="scientific">Streptomyces endocoffeicus</name>
    <dbReference type="NCBI Taxonomy" id="2898945"/>
    <lineage>
        <taxon>Bacteria</taxon>
        <taxon>Bacillati</taxon>
        <taxon>Actinomycetota</taxon>
        <taxon>Actinomycetes</taxon>
        <taxon>Kitasatosporales</taxon>
        <taxon>Streptomycetaceae</taxon>
        <taxon>Streptomyces</taxon>
    </lineage>
</organism>
<feature type="transmembrane region" description="Helical" evidence="11">
    <location>
        <begin position="68"/>
        <end position="93"/>
    </location>
</feature>
<dbReference type="PANTHER" id="PTHR48086:SF6">
    <property type="entry name" value="CATION_ACETATE SYMPORTER ACTP"/>
    <property type="match status" value="1"/>
</dbReference>
<feature type="compositionally biased region" description="Basic residues" evidence="10">
    <location>
        <begin position="546"/>
        <end position="559"/>
    </location>
</feature>
<keyword evidence="6" id="KW-0769">Symport</keyword>
<keyword evidence="7 11" id="KW-1133">Transmembrane helix</keyword>
<evidence type="ECO:0000313" key="13">
    <source>
        <dbReference type="Proteomes" id="UP000621510"/>
    </source>
</evidence>
<evidence type="ECO:0000256" key="5">
    <source>
        <dbReference type="ARBA" id="ARBA00022692"/>
    </source>
</evidence>
<feature type="transmembrane region" description="Helical" evidence="11">
    <location>
        <begin position="177"/>
        <end position="195"/>
    </location>
</feature>
<feature type="region of interest" description="Disordered" evidence="10">
    <location>
        <begin position="525"/>
        <end position="559"/>
    </location>
</feature>
<gene>
    <name evidence="12" type="ORF">JK364_53495</name>
</gene>
<feature type="transmembrane region" description="Helical" evidence="11">
    <location>
        <begin position="406"/>
        <end position="426"/>
    </location>
</feature>
<reference evidence="12 13" key="1">
    <citation type="submission" date="2021-01" db="EMBL/GenBank/DDBJ databases">
        <title>WGS of actinomycetes isolated from Thailand.</title>
        <authorList>
            <person name="Thawai C."/>
        </authorList>
    </citation>
    <scope>NUCLEOTIDE SEQUENCE [LARGE SCALE GENOMIC DNA]</scope>
    <source>
        <strain evidence="12 13">CA3R110</strain>
    </source>
</reference>
<dbReference type="Gene3D" id="1.20.1730.10">
    <property type="entry name" value="Sodium/glucose cotransporter"/>
    <property type="match status" value="1"/>
</dbReference>
<evidence type="ECO:0000313" key="12">
    <source>
        <dbReference type="EMBL" id="MBL1120989.1"/>
    </source>
</evidence>
<comment type="caution">
    <text evidence="12">The sequence shown here is derived from an EMBL/GenBank/DDBJ whole genome shotgun (WGS) entry which is preliminary data.</text>
</comment>
<keyword evidence="8 11" id="KW-0472">Membrane</keyword>
<evidence type="ECO:0000256" key="8">
    <source>
        <dbReference type="ARBA" id="ARBA00023136"/>
    </source>
</evidence>
<accession>A0ABS1Q8T6</accession>
<evidence type="ECO:0000256" key="2">
    <source>
        <dbReference type="ARBA" id="ARBA00006434"/>
    </source>
</evidence>
<keyword evidence="13" id="KW-1185">Reference proteome</keyword>
<evidence type="ECO:0000256" key="11">
    <source>
        <dbReference type="SAM" id="Phobius"/>
    </source>
</evidence>
<feature type="transmembrane region" description="Helical" evidence="11">
    <location>
        <begin position="462"/>
        <end position="480"/>
    </location>
</feature>
<evidence type="ECO:0000256" key="10">
    <source>
        <dbReference type="SAM" id="MobiDB-lite"/>
    </source>
</evidence>
<evidence type="ECO:0000256" key="6">
    <source>
        <dbReference type="ARBA" id="ARBA00022847"/>
    </source>
</evidence>
<feature type="transmembrane region" description="Helical" evidence="11">
    <location>
        <begin position="357"/>
        <end position="386"/>
    </location>
</feature>
<feature type="transmembrane region" description="Helical" evidence="11">
    <location>
        <begin position="29"/>
        <end position="48"/>
    </location>
</feature>
<dbReference type="InterPro" id="IPR038377">
    <property type="entry name" value="Na/Glc_symporter_sf"/>
</dbReference>
<feature type="transmembrane region" description="Helical" evidence="11">
    <location>
        <begin position="207"/>
        <end position="226"/>
    </location>
</feature>
<dbReference type="PROSITE" id="PS50283">
    <property type="entry name" value="NA_SOLUT_SYMP_3"/>
    <property type="match status" value="1"/>
</dbReference>
<sequence>MIPGGEAVTVHIVGAGVLDPIGSDARGPVIVAFLVFIGLSLLWLFTLASSQEHEPERLYIADRSLSPVFNGFAMAGEQITVVTLLVTSGFIALYGYDGFSIAIDLMLALGVLLLLAQKIRDSGLYTLGDIFSLRAVGRASRTAAALVTLAITIPLLMVQLRATGISVALLIGRSNHGTQVVCTVLMGLLVGFFAVVADLRGTSFMQVVKVVVTLIMLSLITLLALSRFEWNPGYLLSAAAEKSMSPNGYLSPGLWPRTANLGSLNAIGEHIVVILGTAVLPNLILRVSASRTGRSARRSMSIASGLGAAFVVLLSAAGFAAAAVVGGDVIRAVDDVGQGSPILLASEVLPHGSVARVALITAMASVAFLAALTTVSSVAFAAAVTFARDVFAQGKDPRTRTGEARVLRLALVVLVAVSLSLSTAISRYPVESLVIFALGVAASGVFPALIYTFFWPKFNRRGLLWSVYGGLLLSIVLTVSSPVVTGTKNSLWPELSFNWYPYYNAGMVSVPAALFLGWIGSLTSPESSQPVVGAVSTTGKEVGRRSTARPRTARGRHAG</sequence>
<evidence type="ECO:0000256" key="3">
    <source>
        <dbReference type="ARBA" id="ARBA00022448"/>
    </source>
</evidence>
<keyword evidence="4" id="KW-1003">Cell membrane</keyword>
<keyword evidence="5 11" id="KW-0812">Transmembrane</keyword>
<comment type="subcellular location">
    <subcellularLocation>
        <location evidence="1">Cell membrane</location>
        <topology evidence="1">Multi-pass membrane protein</topology>
    </subcellularLocation>
</comment>
<dbReference type="Proteomes" id="UP000621510">
    <property type="component" value="Unassembled WGS sequence"/>
</dbReference>
<name>A0ABS1Q8T6_9ACTN</name>
<evidence type="ECO:0000256" key="4">
    <source>
        <dbReference type="ARBA" id="ARBA00022475"/>
    </source>
</evidence>
<feature type="transmembrane region" description="Helical" evidence="11">
    <location>
        <begin position="306"/>
        <end position="325"/>
    </location>
</feature>
<protein>
    <submittedName>
        <fullName evidence="12">Transporter</fullName>
    </submittedName>
</protein>
<feature type="transmembrane region" description="Helical" evidence="11">
    <location>
        <begin position="500"/>
        <end position="519"/>
    </location>
</feature>
<dbReference type="InterPro" id="IPR001734">
    <property type="entry name" value="Na/solute_symporter"/>
</dbReference>